<accession>A0ABU0YS85</accession>
<reference evidence="2" key="1">
    <citation type="submission" date="2023-08" db="EMBL/GenBank/DDBJ databases">
        <title>Rhodospirillaceae gen. nov., a novel taxon isolated from the Yangtze River Yuezi River estuary sludge.</title>
        <authorList>
            <person name="Ruan L."/>
        </authorList>
    </citation>
    <scope>NUCLEOTIDE SEQUENCE [LARGE SCALE GENOMIC DNA]</scope>
    <source>
        <strain evidence="2">R-7</strain>
    </source>
</reference>
<dbReference type="EMBL" id="JAUYVI010000007">
    <property type="protein sequence ID" value="MDQ7250561.1"/>
    <property type="molecule type" value="Genomic_DNA"/>
</dbReference>
<sequence>MLEGFSREIKFVEYKGLEAGRLYYAIGHNSPYLLIAAKNENDVIIGIPVSEAEGRFRLKEVSTEGGFLDLGPLTVECSLDPTAFKISIGHQDDVSGSLVVAQSGPIAIALWQTQDRRYYLPFEDNKLRYANMGSRRAVCKKWRIVIPTSVAEPGFSSFLIDVGN</sequence>
<dbReference type="RefSeq" id="WP_379959987.1">
    <property type="nucleotide sequence ID" value="NZ_JAUYVI010000007.1"/>
</dbReference>
<organism evidence="1 2">
    <name type="scientific">Dongia sedimenti</name>
    <dbReference type="NCBI Taxonomy" id="3064282"/>
    <lineage>
        <taxon>Bacteria</taxon>
        <taxon>Pseudomonadati</taxon>
        <taxon>Pseudomonadota</taxon>
        <taxon>Alphaproteobacteria</taxon>
        <taxon>Rhodospirillales</taxon>
        <taxon>Dongiaceae</taxon>
        <taxon>Dongia</taxon>
    </lineage>
</organism>
<proteinExistence type="predicted"/>
<dbReference type="Proteomes" id="UP001230156">
    <property type="component" value="Unassembled WGS sequence"/>
</dbReference>
<keyword evidence="2" id="KW-1185">Reference proteome</keyword>
<gene>
    <name evidence="1" type="ORF">Q8A70_22925</name>
</gene>
<evidence type="ECO:0000313" key="1">
    <source>
        <dbReference type="EMBL" id="MDQ7250561.1"/>
    </source>
</evidence>
<protein>
    <submittedName>
        <fullName evidence="1">Uncharacterized protein</fullName>
    </submittedName>
</protein>
<comment type="caution">
    <text evidence="1">The sequence shown here is derived from an EMBL/GenBank/DDBJ whole genome shotgun (WGS) entry which is preliminary data.</text>
</comment>
<evidence type="ECO:0000313" key="2">
    <source>
        <dbReference type="Proteomes" id="UP001230156"/>
    </source>
</evidence>
<name>A0ABU0YS85_9PROT</name>